<keyword evidence="2" id="KW-1185">Reference proteome</keyword>
<gene>
    <name evidence="1" type="ORF">V7S43_002208</name>
</gene>
<name>A0ABD3G2N1_9STRA</name>
<evidence type="ECO:0000313" key="2">
    <source>
        <dbReference type="Proteomes" id="UP001632037"/>
    </source>
</evidence>
<protein>
    <submittedName>
        <fullName evidence="1">Uncharacterized protein</fullName>
    </submittedName>
</protein>
<reference evidence="1 2" key="1">
    <citation type="submission" date="2024-09" db="EMBL/GenBank/DDBJ databases">
        <title>Genome sequencing and assembly of Phytophthora oleae, isolate VK10A, causative agent of rot of olive drupes.</title>
        <authorList>
            <person name="Conti Taguali S."/>
            <person name="Riolo M."/>
            <person name="La Spada F."/>
            <person name="Cacciola S.O."/>
            <person name="Dionisio G."/>
        </authorList>
    </citation>
    <scope>NUCLEOTIDE SEQUENCE [LARGE SCALE GENOMIC DNA]</scope>
    <source>
        <strain evidence="1 2">VK10A</strain>
    </source>
</reference>
<dbReference type="Proteomes" id="UP001632037">
    <property type="component" value="Unassembled WGS sequence"/>
</dbReference>
<accession>A0ABD3G2N1</accession>
<dbReference type="AlphaFoldDB" id="A0ABD3G2N1"/>
<organism evidence="1 2">
    <name type="scientific">Phytophthora oleae</name>
    <dbReference type="NCBI Taxonomy" id="2107226"/>
    <lineage>
        <taxon>Eukaryota</taxon>
        <taxon>Sar</taxon>
        <taxon>Stramenopiles</taxon>
        <taxon>Oomycota</taxon>
        <taxon>Peronosporomycetes</taxon>
        <taxon>Peronosporales</taxon>
        <taxon>Peronosporaceae</taxon>
        <taxon>Phytophthora</taxon>
    </lineage>
</organism>
<sequence length="85" mass="9128">MAPQKKRTSKKTKTKMNEVAACSCKRRRVRTAPACGLPAELIAGMGAAGAVVEEVEKGLHIVRVGGIVSEAWRLYEEWACSLGKG</sequence>
<proteinExistence type="predicted"/>
<evidence type="ECO:0000313" key="1">
    <source>
        <dbReference type="EMBL" id="KAL3672906.1"/>
    </source>
</evidence>
<dbReference type="EMBL" id="JBIMZQ010000003">
    <property type="protein sequence ID" value="KAL3672906.1"/>
    <property type="molecule type" value="Genomic_DNA"/>
</dbReference>
<comment type="caution">
    <text evidence="1">The sequence shown here is derived from an EMBL/GenBank/DDBJ whole genome shotgun (WGS) entry which is preliminary data.</text>
</comment>